<dbReference type="InterPro" id="IPR045380">
    <property type="entry name" value="LD_TPept_scaffold_dom"/>
</dbReference>
<dbReference type="CDD" id="cd16913">
    <property type="entry name" value="YkuD_like"/>
    <property type="match status" value="1"/>
</dbReference>
<dbReference type="EMBL" id="JAICBX010000001">
    <property type="protein sequence ID" value="MBW8636422.1"/>
    <property type="molecule type" value="Genomic_DNA"/>
</dbReference>
<dbReference type="InterPro" id="IPR038063">
    <property type="entry name" value="Transpep_catalytic_dom"/>
</dbReference>
<dbReference type="GO" id="GO:0008360">
    <property type="term" value="P:regulation of cell shape"/>
    <property type="evidence" value="ECO:0007669"/>
    <property type="project" value="UniProtKB-UniRule"/>
</dbReference>
<dbReference type="PANTHER" id="PTHR41533">
    <property type="entry name" value="L,D-TRANSPEPTIDASE HI_1667-RELATED"/>
    <property type="match status" value="1"/>
</dbReference>
<comment type="caution">
    <text evidence="10">The sequence shown here is derived from an EMBL/GenBank/DDBJ whole genome shotgun (WGS) entry which is preliminary data.</text>
</comment>
<reference evidence="10" key="1">
    <citation type="submission" date="2021-08" db="EMBL/GenBank/DDBJ databases">
        <title>Hoeflea bacterium WL0058 sp. nov., isolated from the sediment.</title>
        <authorList>
            <person name="Wang L."/>
            <person name="Zhang D."/>
        </authorList>
    </citation>
    <scope>NUCLEOTIDE SEQUENCE</scope>
    <source>
        <strain evidence="10">WL0058</strain>
    </source>
</reference>
<evidence type="ECO:0000256" key="6">
    <source>
        <dbReference type="ARBA" id="ARBA00023316"/>
    </source>
</evidence>
<evidence type="ECO:0000256" key="4">
    <source>
        <dbReference type="ARBA" id="ARBA00022960"/>
    </source>
</evidence>
<dbReference type="InterPro" id="IPR036365">
    <property type="entry name" value="PGBD-like_sf"/>
</dbReference>
<dbReference type="SUPFAM" id="SSF47090">
    <property type="entry name" value="PGBD-like"/>
    <property type="match status" value="1"/>
</dbReference>
<evidence type="ECO:0000256" key="5">
    <source>
        <dbReference type="ARBA" id="ARBA00022984"/>
    </source>
</evidence>
<dbReference type="GO" id="GO:0009252">
    <property type="term" value="P:peptidoglycan biosynthetic process"/>
    <property type="evidence" value="ECO:0007669"/>
    <property type="project" value="UniProtKB-KW"/>
</dbReference>
<evidence type="ECO:0000256" key="3">
    <source>
        <dbReference type="ARBA" id="ARBA00022679"/>
    </source>
</evidence>
<evidence type="ECO:0000313" key="11">
    <source>
        <dbReference type="Proteomes" id="UP001196509"/>
    </source>
</evidence>
<feature type="chain" id="PRO_5042164072" evidence="8">
    <location>
        <begin position="27"/>
        <end position="626"/>
    </location>
</feature>
<dbReference type="Pfam" id="PF01471">
    <property type="entry name" value="PG_binding_1"/>
    <property type="match status" value="1"/>
</dbReference>
<dbReference type="Gene3D" id="2.40.440.10">
    <property type="entry name" value="L,D-transpeptidase catalytic domain-like"/>
    <property type="match status" value="1"/>
</dbReference>
<comment type="similarity">
    <text evidence="2">Belongs to the YkuD family.</text>
</comment>
<accession>A0AAE2ZN61</accession>
<dbReference type="Gene3D" id="1.10.101.10">
    <property type="entry name" value="PGBD-like superfamily/PGBD"/>
    <property type="match status" value="1"/>
</dbReference>
<dbReference type="Pfam" id="PF03734">
    <property type="entry name" value="YkuD"/>
    <property type="match status" value="1"/>
</dbReference>
<dbReference type="Pfam" id="PF20142">
    <property type="entry name" value="Scaffold"/>
    <property type="match status" value="1"/>
</dbReference>
<proteinExistence type="inferred from homology"/>
<dbReference type="InterPro" id="IPR005490">
    <property type="entry name" value="LD_TPept_cat_dom"/>
</dbReference>
<keyword evidence="4 7" id="KW-0133">Cell shape</keyword>
<evidence type="ECO:0000313" key="10">
    <source>
        <dbReference type="EMBL" id="MBW8636422.1"/>
    </source>
</evidence>
<evidence type="ECO:0000256" key="2">
    <source>
        <dbReference type="ARBA" id="ARBA00005992"/>
    </source>
</evidence>
<dbReference type="AlphaFoldDB" id="A0AAE2ZN61"/>
<dbReference type="PROSITE" id="PS52029">
    <property type="entry name" value="LD_TPASE"/>
    <property type="match status" value="1"/>
</dbReference>
<keyword evidence="8" id="KW-0732">Signal</keyword>
<feature type="active site" description="Proton donor/acceptor" evidence="7">
    <location>
        <position position="523"/>
    </location>
</feature>
<evidence type="ECO:0000256" key="7">
    <source>
        <dbReference type="PROSITE-ProRule" id="PRU01373"/>
    </source>
</evidence>
<dbReference type="PANTHER" id="PTHR41533:SF2">
    <property type="entry name" value="BLR7131 PROTEIN"/>
    <property type="match status" value="1"/>
</dbReference>
<dbReference type="GO" id="GO:0004180">
    <property type="term" value="F:carboxypeptidase activity"/>
    <property type="evidence" value="ECO:0007669"/>
    <property type="project" value="UniProtKB-ARBA"/>
</dbReference>
<dbReference type="GO" id="GO:0016740">
    <property type="term" value="F:transferase activity"/>
    <property type="evidence" value="ECO:0007669"/>
    <property type="project" value="UniProtKB-KW"/>
</dbReference>
<keyword evidence="11" id="KW-1185">Reference proteome</keyword>
<keyword evidence="5 7" id="KW-0573">Peptidoglycan synthesis</keyword>
<dbReference type="RefSeq" id="WP_220227108.1">
    <property type="nucleotide sequence ID" value="NZ_JAICBX010000001.1"/>
</dbReference>
<gene>
    <name evidence="10" type="ORF">K1W69_04405</name>
</gene>
<dbReference type="InterPro" id="IPR052905">
    <property type="entry name" value="LD-transpeptidase_YkuD-like"/>
</dbReference>
<dbReference type="GO" id="GO:0071555">
    <property type="term" value="P:cell wall organization"/>
    <property type="evidence" value="ECO:0007669"/>
    <property type="project" value="UniProtKB-UniRule"/>
</dbReference>
<keyword evidence="6 7" id="KW-0961">Cell wall biogenesis/degradation</keyword>
<evidence type="ECO:0000256" key="8">
    <source>
        <dbReference type="SAM" id="SignalP"/>
    </source>
</evidence>
<sequence length="626" mass="70789">MRMIATALIFTLAVGLVLPTTQPVKAENGIWNIFRNKERRERRQQLRQQRQVEIKRRKTPSTPTVKVSSPRYYNYQPDSMKAVDLSILAESNPAELHSMYRPPSIDPMQESRQYLDGYRVTAFPEVGDAIVDYYKNNSGLIWVSGDQANDRARMALDTMARADEVGLDPAMYQLDLPDTEFDAYDMEARRRELIRFEMDMSAKTLTYILDATRGLVNPNGLSGYHDLERNTVDFEPVMLKLSVSEDVESELLNSNPRNDKFLALQKELGRLQELDEKEHVEIAEGTFLKPGTSNPELANVIKAIQLKGSDTLLMNHSLTFVEFENSGSDVYTPELVGLVKDFQKENGLSADGIVGRNTIAKMEGVTNADKIEMVKLAMERLRWLPKELGPRRVFVNQAAFLADYVENDKVELSMRVVVGTRANQTSFFRDEIETVEFNPYWGVPGSIIVNEMLPRLRSNPYYLDSLGYEVTDRRGRRISSASVNWYSVGANSIPVDVRQPPGPKNALGELKILFPNSHAIYMHDTPAKSLFEKDMRAFSHGCIRLHDPRAMAAAVLGKSREHVAAQISQGRNLSEEVPVKMPVYISYFTAWPDDSGKVGYFADTYERDKYLGRAVEKTGKSRAANG</sequence>
<dbReference type="InterPro" id="IPR036366">
    <property type="entry name" value="PGBDSf"/>
</dbReference>
<name>A0AAE2ZN61_9HYPH</name>
<feature type="signal peptide" evidence="8">
    <location>
        <begin position="1"/>
        <end position="26"/>
    </location>
</feature>
<dbReference type="SUPFAM" id="SSF141523">
    <property type="entry name" value="L,D-transpeptidase catalytic domain-like"/>
    <property type="match status" value="1"/>
</dbReference>
<dbReference type="Proteomes" id="UP001196509">
    <property type="component" value="Unassembled WGS sequence"/>
</dbReference>
<dbReference type="InterPro" id="IPR002477">
    <property type="entry name" value="Peptidoglycan-bd-like"/>
</dbReference>
<feature type="domain" description="L,D-TPase catalytic" evidence="9">
    <location>
        <begin position="391"/>
        <end position="566"/>
    </location>
</feature>
<evidence type="ECO:0000259" key="9">
    <source>
        <dbReference type="PROSITE" id="PS52029"/>
    </source>
</evidence>
<feature type="active site" description="Nucleophile" evidence="7">
    <location>
        <position position="542"/>
    </location>
</feature>
<evidence type="ECO:0000256" key="1">
    <source>
        <dbReference type="ARBA" id="ARBA00004752"/>
    </source>
</evidence>
<protein>
    <submittedName>
        <fullName evidence="10">L,D-transpeptidase family protein</fullName>
    </submittedName>
</protein>
<organism evidence="10 11">
    <name type="scientific">Flavimaribacter sediminis</name>
    <dbReference type="NCBI Taxonomy" id="2865987"/>
    <lineage>
        <taxon>Bacteria</taxon>
        <taxon>Pseudomonadati</taxon>
        <taxon>Pseudomonadota</taxon>
        <taxon>Alphaproteobacteria</taxon>
        <taxon>Hyphomicrobiales</taxon>
        <taxon>Rhizobiaceae</taxon>
        <taxon>Flavimaribacter</taxon>
    </lineage>
</organism>
<comment type="pathway">
    <text evidence="1 7">Cell wall biogenesis; peptidoglycan biosynthesis.</text>
</comment>
<keyword evidence="3" id="KW-0808">Transferase</keyword>